<dbReference type="EMBL" id="JAVXUP010001444">
    <property type="protein sequence ID" value="KAK3011596.1"/>
    <property type="molecule type" value="Genomic_DNA"/>
</dbReference>
<name>A0AA89ATQ0_9ASTE</name>
<dbReference type="Pfam" id="PF04832">
    <property type="entry name" value="SOUL"/>
    <property type="match status" value="1"/>
</dbReference>
<keyword evidence="3" id="KW-1185">Reference proteome</keyword>
<dbReference type="Proteomes" id="UP001188597">
    <property type="component" value="Unassembled WGS sequence"/>
</dbReference>
<comment type="caution">
    <text evidence="2">The sequence shown here is derived from an EMBL/GenBank/DDBJ whole genome shotgun (WGS) entry which is preliminary data.</text>
</comment>
<accession>A0AA89ATQ0</accession>
<protein>
    <submittedName>
        <fullName evidence="2">Uncharacterized protein</fullName>
    </submittedName>
</protein>
<dbReference type="SUPFAM" id="SSF55136">
    <property type="entry name" value="Probable bacterial effector-binding domain"/>
    <property type="match status" value="1"/>
</dbReference>
<gene>
    <name evidence="2" type="ORF">RJ639_011431</name>
</gene>
<comment type="similarity">
    <text evidence="1">Belongs to the HEBP family.</text>
</comment>
<dbReference type="Gene3D" id="3.20.80.10">
    <property type="entry name" value="Regulatory factor, effector binding domain"/>
    <property type="match status" value="1"/>
</dbReference>
<evidence type="ECO:0000313" key="3">
    <source>
        <dbReference type="Proteomes" id="UP001188597"/>
    </source>
</evidence>
<dbReference type="InterPro" id="IPR006917">
    <property type="entry name" value="SOUL_heme-bd"/>
</dbReference>
<dbReference type="AlphaFoldDB" id="A0AA89ATQ0"/>
<organism evidence="2 3">
    <name type="scientific">Escallonia herrerae</name>
    <dbReference type="NCBI Taxonomy" id="1293975"/>
    <lineage>
        <taxon>Eukaryota</taxon>
        <taxon>Viridiplantae</taxon>
        <taxon>Streptophyta</taxon>
        <taxon>Embryophyta</taxon>
        <taxon>Tracheophyta</taxon>
        <taxon>Spermatophyta</taxon>
        <taxon>Magnoliopsida</taxon>
        <taxon>eudicotyledons</taxon>
        <taxon>Gunneridae</taxon>
        <taxon>Pentapetalae</taxon>
        <taxon>asterids</taxon>
        <taxon>campanulids</taxon>
        <taxon>Escalloniales</taxon>
        <taxon>Escalloniaceae</taxon>
        <taxon>Escallonia</taxon>
    </lineage>
</organism>
<proteinExistence type="inferred from homology"/>
<sequence length="106" mass="11794">MAQAAQGSNYTVWLYYMPEKNERAPPQPYAELGLHLDMWKSHCIAVRRFSGFAKDNNIGKEKEALVSNLGKIFNGKNGSYSQAGLYKESECISAHGINLAPEARKS</sequence>
<evidence type="ECO:0000313" key="2">
    <source>
        <dbReference type="EMBL" id="KAK3011596.1"/>
    </source>
</evidence>
<reference evidence="2" key="1">
    <citation type="submission" date="2022-12" db="EMBL/GenBank/DDBJ databases">
        <title>Draft genome assemblies for two species of Escallonia (Escalloniales).</title>
        <authorList>
            <person name="Chanderbali A."/>
            <person name="Dervinis C."/>
            <person name="Anghel I."/>
            <person name="Soltis D."/>
            <person name="Soltis P."/>
            <person name="Zapata F."/>
        </authorList>
    </citation>
    <scope>NUCLEOTIDE SEQUENCE</scope>
    <source>
        <strain evidence="2">UCBG64.0493</strain>
        <tissue evidence="2">Leaf</tissue>
    </source>
</reference>
<dbReference type="InterPro" id="IPR011256">
    <property type="entry name" value="Reg_factor_effector_dom_sf"/>
</dbReference>
<evidence type="ECO:0000256" key="1">
    <source>
        <dbReference type="ARBA" id="ARBA00009817"/>
    </source>
</evidence>